<feature type="chain" id="PRO_5018642519" evidence="8">
    <location>
        <begin position="22"/>
        <end position="1108"/>
    </location>
</feature>
<dbReference type="InterPro" id="IPR023997">
    <property type="entry name" value="TonB-dep_OMP_SusC/RagA_CS"/>
</dbReference>
<dbReference type="Pfam" id="PF13715">
    <property type="entry name" value="CarbopepD_reg_2"/>
    <property type="match status" value="1"/>
</dbReference>
<dbReference type="InterPro" id="IPR036942">
    <property type="entry name" value="Beta-barrel_TonB_sf"/>
</dbReference>
<dbReference type="NCBIfam" id="TIGR04056">
    <property type="entry name" value="OMP_RagA_SusC"/>
    <property type="match status" value="1"/>
</dbReference>
<dbReference type="PROSITE" id="PS52016">
    <property type="entry name" value="TONB_DEPENDENT_REC_3"/>
    <property type="match status" value="1"/>
</dbReference>
<evidence type="ECO:0000256" key="4">
    <source>
        <dbReference type="ARBA" id="ARBA00022692"/>
    </source>
</evidence>
<dbReference type="RefSeq" id="WP_018921157.1">
    <property type="nucleotide sequence ID" value="NZ_LR134384.1"/>
</dbReference>
<evidence type="ECO:0000256" key="6">
    <source>
        <dbReference type="ARBA" id="ARBA00023237"/>
    </source>
</evidence>
<accession>A0A3S4T3S3</accession>
<keyword evidence="4 7" id="KW-0812">Transmembrane</keyword>
<name>A0A3S4T3S3_9BACT</name>
<comment type="subcellular location">
    <subcellularLocation>
        <location evidence="1 7">Cell outer membrane</location>
        <topology evidence="1 7">Multi-pass membrane protein</topology>
    </subcellularLocation>
</comment>
<evidence type="ECO:0000256" key="1">
    <source>
        <dbReference type="ARBA" id="ARBA00004571"/>
    </source>
</evidence>
<dbReference type="InterPro" id="IPR008969">
    <property type="entry name" value="CarboxyPept-like_regulatory"/>
</dbReference>
<dbReference type="KEGG" id="poc:NCTC13071_00104"/>
<keyword evidence="5 7" id="KW-0472">Membrane</keyword>
<keyword evidence="2 7" id="KW-0813">Transport</keyword>
<keyword evidence="3 7" id="KW-1134">Transmembrane beta strand</keyword>
<dbReference type="GO" id="GO:0009279">
    <property type="term" value="C:cell outer membrane"/>
    <property type="evidence" value="ECO:0007669"/>
    <property type="project" value="UniProtKB-SubCell"/>
</dbReference>
<sequence length="1108" mass="123763">MEKRLMMFLVSLFLSMGIATAQTQVFGTVISSEDNEPIIGASIIVQGSKAGTVTDSDGKFSLTVPKGKKMVVSYIGMQPQTLNPKANMRVVLTPNNATLNEVVVTGVSNMDRRMFTGAADQIKASDALIGGMADISRSLEGRSAGVSVQNVSGTFGTAPKIHVRGATSIYGNSKPLWVVDGVVQEDITDISADALSSGDAETLISSAIAGLNSDDIESFQILKDGSATSIYGARAMSGVIVVTTKKGRSGQAHVNYTGEFTSRLVPTYSQFNILNSQDQMGIYQEMQEKGWLNLSDVLNGSDYGVYGKMYELINTYNPSTGQFGLVNTKEARDAYLHSAEMRNTNWFKQLFSSALMQNHSVSLSGGTAKSNYYVSMSFMADPGWYKDSEVRRYTANFNATHHLLDNLSLTLLASASYRKQQAPGTLAQDVDVISGQVKRDFDINPYSYALNTSRALDPNTNYRANYAPFNILNELENNKIDMNVLNTKFQAELAYKPIKDLRLSVIGAVQYDTSSQEHKITEHSNQAQAYRAMDNSIIRDANHYLYKDPTNPYALPISVLPSGGFYQKTDLQKVSWDVRAMANYTHTFNQTHTLNVLGGLDVSNVDRKRTFFNGVGMQYDGGEIPFYIYQFFKKNIDDNAVYYSLNNTHNRTAAFFATGTYSYKQRYNLTGTYRYEGTNRLGKSRSARWLPTWNISGSWNASEEPWFKNTFKNVLTHALLRTSYSLTADPGPSTYTNSTVILKSYTPYRIFGTDKESGIQISELENSELTYEKKHEFNIGSELGFLNNRINVTFDLFWRNNFDLIGPIATQGIGGQVVRYANTASMKSQGQELSIQTTNIRNRDFTWITNLIYSHVTTKVTSLMSQARTIDLISGEASSGFTMEGYPHRAIFSMPFQGLTDKGIPTYLNEKGNLTSTDLNFQNRTDNSYLIYEGPTEPTVTGSLGNELKWKNWRLNIFVTYSFGSYVRLDPVFSARYNDLTSMTKEFKNRWMQAGDEKITSVPGILPYRMYRDDSSLRIAYNAYNYTSNRTAKGDFIRMKEISLGYDFPRAMLQSTPFTNLSLKLQATNLFLIYADKKLNGQDPEFVNAGGVAAPIPRQFTMTLKFGL</sequence>
<dbReference type="InterPro" id="IPR037066">
    <property type="entry name" value="Plug_dom_sf"/>
</dbReference>
<dbReference type="AlphaFoldDB" id="A0A3S4T3S3"/>
<dbReference type="InterPro" id="IPR039426">
    <property type="entry name" value="TonB-dep_rcpt-like"/>
</dbReference>
<evidence type="ECO:0000259" key="9">
    <source>
        <dbReference type="Pfam" id="PF07715"/>
    </source>
</evidence>
<dbReference type="GeneID" id="85011032"/>
<keyword evidence="8" id="KW-0732">Signal</keyword>
<evidence type="ECO:0000256" key="3">
    <source>
        <dbReference type="ARBA" id="ARBA00022452"/>
    </source>
</evidence>
<evidence type="ECO:0000256" key="8">
    <source>
        <dbReference type="SAM" id="SignalP"/>
    </source>
</evidence>
<comment type="similarity">
    <text evidence="7">Belongs to the TonB-dependent receptor family.</text>
</comment>
<dbReference type="SUPFAM" id="SSF49464">
    <property type="entry name" value="Carboxypeptidase regulatory domain-like"/>
    <property type="match status" value="1"/>
</dbReference>
<dbReference type="InterPro" id="IPR012910">
    <property type="entry name" value="Plug_dom"/>
</dbReference>
<dbReference type="NCBIfam" id="TIGR04057">
    <property type="entry name" value="SusC_RagA_signa"/>
    <property type="match status" value="1"/>
</dbReference>
<gene>
    <name evidence="10" type="ORF">NCTC13071_00104</name>
</gene>
<evidence type="ECO:0000313" key="11">
    <source>
        <dbReference type="Proteomes" id="UP000274578"/>
    </source>
</evidence>
<reference evidence="10 11" key="1">
    <citation type="submission" date="2018-12" db="EMBL/GenBank/DDBJ databases">
        <authorList>
            <consortium name="Pathogen Informatics"/>
        </authorList>
    </citation>
    <scope>NUCLEOTIDE SEQUENCE [LARGE SCALE GENOMIC DNA]</scope>
    <source>
        <strain evidence="10 11">NCTC13071</strain>
    </source>
</reference>
<keyword evidence="6 7" id="KW-0998">Cell outer membrane</keyword>
<evidence type="ECO:0000313" key="10">
    <source>
        <dbReference type="EMBL" id="VEH14137.1"/>
    </source>
</evidence>
<dbReference type="SUPFAM" id="SSF56935">
    <property type="entry name" value="Porins"/>
    <property type="match status" value="1"/>
</dbReference>
<evidence type="ECO:0000256" key="5">
    <source>
        <dbReference type="ARBA" id="ARBA00023136"/>
    </source>
</evidence>
<dbReference type="EMBL" id="LR134384">
    <property type="protein sequence ID" value="VEH14137.1"/>
    <property type="molecule type" value="Genomic_DNA"/>
</dbReference>
<organism evidence="10 11">
    <name type="scientific">Segatella oris</name>
    <dbReference type="NCBI Taxonomy" id="28135"/>
    <lineage>
        <taxon>Bacteria</taxon>
        <taxon>Pseudomonadati</taxon>
        <taxon>Bacteroidota</taxon>
        <taxon>Bacteroidia</taxon>
        <taxon>Bacteroidales</taxon>
        <taxon>Prevotellaceae</taxon>
        <taxon>Segatella</taxon>
    </lineage>
</organism>
<dbReference type="Pfam" id="PF07715">
    <property type="entry name" value="Plug"/>
    <property type="match status" value="1"/>
</dbReference>
<dbReference type="Proteomes" id="UP000274578">
    <property type="component" value="Chromosome 1"/>
</dbReference>
<dbReference type="Gene3D" id="2.60.40.1120">
    <property type="entry name" value="Carboxypeptidase-like, regulatory domain"/>
    <property type="match status" value="1"/>
</dbReference>
<keyword evidence="10" id="KW-0675">Receptor</keyword>
<dbReference type="InterPro" id="IPR023996">
    <property type="entry name" value="TonB-dep_OMP_SusC/RagA"/>
</dbReference>
<dbReference type="Gene3D" id="2.170.130.10">
    <property type="entry name" value="TonB-dependent receptor, plug domain"/>
    <property type="match status" value="1"/>
</dbReference>
<protein>
    <submittedName>
        <fullName evidence="10">Outer membrane cobalamin receptor protein</fullName>
    </submittedName>
</protein>
<evidence type="ECO:0000256" key="7">
    <source>
        <dbReference type="PROSITE-ProRule" id="PRU01360"/>
    </source>
</evidence>
<dbReference type="Gene3D" id="2.40.170.20">
    <property type="entry name" value="TonB-dependent receptor, beta-barrel domain"/>
    <property type="match status" value="1"/>
</dbReference>
<evidence type="ECO:0000256" key="2">
    <source>
        <dbReference type="ARBA" id="ARBA00022448"/>
    </source>
</evidence>
<feature type="signal peptide" evidence="8">
    <location>
        <begin position="1"/>
        <end position="21"/>
    </location>
</feature>
<proteinExistence type="inferred from homology"/>
<feature type="domain" description="TonB-dependent receptor plug" evidence="9">
    <location>
        <begin position="116"/>
        <end position="239"/>
    </location>
</feature>